<dbReference type="RefSeq" id="WP_074820035.1">
    <property type="nucleotide sequence ID" value="NZ_FOLW01000001.1"/>
</dbReference>
<organism evidence="2 3">
    <name type="scientific">Pragia fontium DSM 5563 = ATCC 49100</name>
    <dbReference type="NCBI Taxonomy" id="1122977"/>
    <lineage>
        <taxon>Bacteria</taxon>
        <taxon>Pseudomonadati</taxon>
        <taxon>Pseudomonadota</taxon>
        <taxon>Gammaproteobacteria</taxon>
        <taxon>Enterobacterales</taxon>
        <taxon>Budviciaceae</taxon>
        <taxon>Pragia</taxon>
    </lineage>
</organism>
<dbReference type="Proteomes" id="UP000226420">
    <property type="component" value="Unassembled WGS sequence"/>
</dbReference>
<keyword evidence="2" id="KW-0449">Lipoprotein</keyword>
<gene>
    <name evidence="2" type="ORF">SAMN02745723_10199</name>
</gene>
<dbReference type="PROSITE" id="PS51257">
    <property type="entry name" value="PROKAR_LIPOPROTEIN"/>
    <property type="match status" value="1"/>
</dbReference>
<keyword evidence="1" id="KW-0732">Signal</keyword>
<evidence type="ECO:0000313" key="3">
    <source>
        <dbReference type="Proteomes" id="UP000226420"/>
    </source>
</evidence>
<dbReference type="Pfam" id="PF13982">
    <property type="entry name" value="YbfN"/>
    <property type="match status" value="1"/>
</dbReference>
<sequence>MKKLLLIVAMTVGLSACASQSENTQEESDLKQAYSNCIKTAEGAVEKVQACQSILAVLKQDEKHQAFAEKETVRVLDYQNCIQAAETGNGQAYAKQCGKIWQEIRANNE</sequence>
<feature type="chain" id="PRO_5042568362" evidence="1">
    <location>
        <begin position="19"/>
        <end position="109"/>
    </location>
</feature>
<proteinExistence type="predicted"/>
<accession>A0AAJ4W7I1</accession>
<dbReference type="AlphaFoldDB" id="A0AAJ4W7I1"/>
<comment type="caution">
    <text evidence="2">The sequence shown here is derived from an EMBL/GenBank/DDBJ whole genome shotgun (WGS) entry which is preliminary data.</text>
</comment>
<dbReference type="InterPro" id="IPR025727">
    <property type="entry name" value="YbfN-like"/>
</dbReference>
<name>A0AAJ4W7I1_9GAMM</name>
<dbReference type="EMBL" id="FOLW01000001">
    <property type="protein sequence ID" value="SFB98669.1"/>
    <property type="molecule type" value="Genomic_DNA"/>
</dbReference>
<reference evidence="2 3" key="1">
    <citation type="submission" date="2016-10" db="EMBL/GenBank/DDBJ databases">
        <authorList>
            <person name="Varghese N."/>
            <person name="Submissions S."/>
        </authorList>
    </citation>
    <scope>NUCLEOTIDE SEQUENCE [LARGE SCALE GENOMIC DNA]</scope>
    <source>
        <strain evidence="2 3">DSM 5563</strain>
    </source>
</reference>
<evidence type="ECO:0000256" key="1">
    <source>
        <dbReference type="SAM" id="SignalP"/>
    </source>
</evidence>
<protein>
    <submittedName>
        <fullName evidence="2">YbfN-like lipoprotein</fullName>
    </submittedName>
</protein>
<feature type="signal peptide" evidence="1">
    <location>
        <begin position="1"/>
        <end position="18"/>
    </location>
</feature>
<evidence type="ECO:0000313" key="2">
    <source>
        <dbReference type="EMBL" id="SFB98669.1"/>
    </source>
</evidence>